<reference evidence="2 3" key="1">
    <citation type="submission" date="2018-02" db="EMBL/GenBank/DDBJ databases">
        <title>Genomic Encyclopedia of Archaeal and Bacterial Type Strains, Phase II (KMG-II): from individual species to whole genera.</title>
        <authorList>
            <person name="Goeker M."/>
        </authorList>
    </citation>
    <scope>NUCLEOTIDE SEQUENCE [LARGE SCALE GENOMIC DNA]</scope>
    <source>
        <strain evidence="2 3">YU 961-1</strain>
    </source>
</reference>
<dbReference type="RefSeq" id="WP_104479572.1">
    <property type="nucleotide sequence ID" value="NZ_CP154825.1"/>
</dbReference>
<feature type="region of interest" description="Disordered" evidence="1">
    <location>
        <begin position="68"/>
        <end position="87"/>
    </location>
</feature>
<dbReference type="AlphaFoldDB" id="A0A2S6GQB1"/>
<evidence type="ECO:0000313" key="2">
    <source>
        <dbReference type="EMBL" id="PPK67452.1"/>
    </source>
</evidence>
<evidence type="ECO:0000256" key="1">
    <source>
        <dbReference type="SAM" id="MobiDB-lite"/>
    </source>
</evidence>
<proteinExistence type="predicted"/>
<dbReference type="EMBL" id="PTIX01000007">
    <property type="protein sequence ID" value="PPK67452.1"/>
    <property type="molecule type" value="Genomic_DNA"/>
</dbReference>
<keyword evidence="3" id="KW-1185">Reference proteome</keyword>
<organism evidence="2 3">
    <name type="scientific">Actinokineospora auranticolor</name>
    <dbReference type="NCBI Taxonomy" id="155976"/>
    <lineage>
        <taxon>Bacteria</taxon>
        <taxon>Bacillati</taxon>
        <taxon>Actinomycetota</taxon>
        <taxon>Actinomycetes</taxon>
        <taxon>Pseudonocardiales</taxon>
        <taxon>Pseudonocardiaceae</taxon>
        <taxon>Actinokineospora</taxon>
    </lineage>
</organism>
<sequence length="109" mass="11414">MDCLRAFMKAWSRSQDGARSLTTVIVSRSSGVDVVTLSVAAVVLSRKAVTRAGSAVAVDVAARRVRHDGGVPAENGSDRAGLEVDGATAHQAVVRRRRGLGPTGFDRRG</sequence>
<name>A0A2S6GQB1_9PSEU</name>
<dbReference type="Proteomes" id="UP000239203">
    <property type="component" value="Unassembled WGS sequence"/>
</dbReference>
<comment type="caution">
    <text evidence="2">The sequence shown here is derived from an EMBL/GenBank/DDBJ whole genome shotgun (WGS) entry which is preliminary data.</text>
</comment>
<evidence type="ECO:0000313" key="3">
    <source>
        <dbReference type="Proteomes" id="UP000239203"/>
    </source>
</evidence>
<gene>
    <name evidence="2" type="ORF">CLV40_107116</name>
</gene>
<accession>A0A2S6GQB1</accession>
<protein>
    <submittedName>
        <fullName evidence="2">Uncharacterized protein</fullName>
    </submittedName>
</protein>